<proteinExistence type="predicted"/>
<organism evidence="1 2">
    <name type="scientific">Oryza sativa subsp. japonica</name>
    <name type="common">Rice</name>
    <dbReference type="NCBI Taxonomy" id="39947"/>
    <lineage>
        <taxon>Eukaryota</taxon>
        <taxon>Viridiplantae</taxon>
        <taxon>Streptophyta</taxon>
        <taxon>Embryophyta</taxon>
        <taxon>Tracheophyta</taxon>
        <taxon>Spermatophyta</taxon>
        <taxon>Magnoliopsida</taxon>
        <taxon>Liliopsida</taxon>
        <taxon>Poales</taxon>
        <taxon>Poaceae</taxon>
        <taxon>BOP clade</taxon>
        <taxon>Oryzoideae</taxon>
        <taxon>Oryzeae</taxon>
        <taxon>Oryzinae</taxon>
        <taxon>Oryza</taxon>
        <taxon>Oryza sativa</taxon>
    </lineage>
</organism>
<reference evidence="1 2" key="2">
    <citation type="journal article" date="2013" name="Plant Cell Physiol.">
        <title>Rice Annotation Project Database (RAP-DB): an integrative and interactive database for rice genomics.</title>
        <authorList>
            <person name="Sakai H."/>
            <person name="Lee S.S."/>
            <person name="Tanaka T."/>
            <person name="Numa H."/>
            <person name="Kim J."/>
            <person name="Kawahara Y."/>
            <person name="Wakimoto H."/>
            <person name="Yang C.C."/>
            <person name="Iwamoto M."/>
            <person name="Abe T."/>
            <person name="Yamada Y."/>
            <person name="Muto A."/>
            <person name="Inokuchi H."/>
            <person name="Ikemura T."/>
            <person name="Matsumoto T."/>
            <person name="Sasaki T."/>
            <person name="Itoh T."/>
        </authorList>
    </citation>
    <scope>NUCLEOTIDE SEQUENCE [LARGE SCALE GENOMIC DNA]</scope>
    <source>
        <strain evidence="2">cv. Nipponbare</strain>
    </source>
</reference>
<gene>
    <name evidence="1" type="ordered locus">Os08g0121566</name>
    <name evidence="1" type="ORF">OSNPB_080121566</name>
</gene>
<protein>
    <submittedName>
        <fullName evidence="1">Os08g0121566 protein</fullName>
    </submittedName>
</protein>
<dbReference type="InParanoid" id="A0A0P0XBG0"/>
<reference evidence="1 2" key="3">
    <citation type="journal article" date="2013" name="Rice">
        <title>Improvement of the Oryza sativa Nipponbare reference genome using next generation sequence and optical map data.</title>
        <authorList>
            <person name="Kawahara Y."/>
            <person name="de la Bastide M."/>
            <person name="Hamilton J.P."/>
            <person name="Kanamori H."/>
            <person name="McCombie W.R."/>
            <person name="Ouyang S."/>
            <person name="Schwartz D.C."/>
            <person name="Tanaka T."/>
            <person name="Wu J."/>
            <person name="Zhou S."/>
            <person name="Childs K.L."/>
            <person name="Davidson R.M."/>
            <person name="Lin H."/>
            <person name="Quesada-Ocampo L."/>
            <person name="Vaillancourt B."/>
            <person name="Sakai H."/>
            <person name="Lee S.S."/>
            <person name="Kim J."/>
            <person name="Numa H."/>
            <person name="Itoh T."/>
            <person name="Buell C.R."/>
            <person name="Matsumoto T."/>
        </authorList>
    </citation>
    <scope>NUCLEOTIDE SEQUENCE [LARGE SCALE GENOMIC DNA]</scope>
    <source>
        <strain evidence="2">cv. Nipponbare</strain>
    </source>
</reference>
<reference evidence="2" key="1">
    <citation type="journal article" date="2005" name="Nature">
        <title>The map-based sequence of the rice genome.</title>
        <authorList>
            <consortium name="International rice genome sequencing project (IRGSP)"/>
            <person name="Matsumoto T."/>
            <person name="Wu J."/>
            <person name="Kanamori H."/>
            <person name="Katayose Y."/>
            <person name="Fujisawa M."/>
            <person name="Namiki N."/>
            <person name="Mizuno H."/>
            <person name="Yamamoto K."/>
            <person name="Antonio B.A."/>
            <person name="Baba T."/>
            <person name="Sakata K."/>
            <person name="Nagamura Y."/>
            <person name="Aoki H."/>
            <person name="Arikawa K."/>
            <person name="Arita K."/>
            <person name="Bito T."/>
            <person name="Chiden Y."/>
            <person name="Fujitsuka N."/>
            <person name="Fukunaka R."/>
            <person name="Hamada M."/>
            <person name="Harada C."/>
            <person name="Hayashi A."/>
            <person name="Hijishita S."/>
            <person name="Honda M."/>
            <person name="Hosokawa S."/>
            <person name="Ichikawa Y."/>
            <person name="Idonuma A."/>
            <person name="Iijima M."/>
            <person name="Ikeda M."/>
            <person name="Ikeno M."/>
            <person name="Ito K."/>
            <person name="Ito S."/>
            <person name="Ito T."/>
            <person name="Ito Y."/>
            <person name="Ito Y."/>
            <person name="Iwabuchi A."/>
            <person name="Kamiya K."/>
            <person name="Karasawa W."/>
            <person name="Kurita K."/>
            <person name="Katagiri S."/>
            <person name="Kikuta A."/>
            <person name="Kobayashi H."/>
            <person name="Kobayashi N."/>
            <person name="Machita K."/>
            <person name="Maehara T."/>
            <person name="Masukawa M."/>
            <person name="Mizubayashi T."/>
            <person name="Mukai Y."/>
            <person name="Nagasaki H."/>
            <person name="Nagata Y."/>
            <person name="Naito S."/>
            <person name="Nakashima M."/>
            <person name="Nakama Y."/>
            <person name="Nakamichi Y."/>
            <person name="Nakamura M."/>
            <person name="Meguro A."/>
            <person name="Negishi M."/>
            <person name="Ohta I."/>
            <person name="Ohta T."/>
            <person name="Okamoto M."/>
            <person name="Ono N."/>
            <person name="Saji S."/>
            <person name="Sakaguchi M."/>
            <person name="Sakai K."/>
            <person name="Shibata M."/>
            <person name="Shimokawa T."/>
            <person name="Song J."/>
            <person name="Takazaki Y."/>
            <person name="Terasawa K."/>
            <person name="Tsugane M."/>
            <person name="Tsuji K."/>
            <person name="Ueda S."/>
            <person name="Waki K."/>
            <person name="Yamagata H."/>
            <person name="Yamamoto M."/>
            <person name="Yamamoto S."/>
            <person name="Yamane H."/>
            <person name="Yoshiki S."/>
            <person name="Yoshihara R."/>
            <person name="Yukawa K."/>
            <person name="Zhong H."/>
            <person name="Yano M."/>
            <person name="Yuan Q."/>
            <person name="Ouyang S."/>
            <person name="Liu J."/>
            <person name="Jones K.M."/>
            <person name="Gansberger K."/>
            <person name="Moffat K."/>
            <person name="Hill J."/>
            <person name="Bera J."/>
            <person name="Fadrosh D."/>
            <person name="Jin S."/>
            <person name="Johri S."/>
            <person name="Kim M."/>
            <person name="Overton L."/>
            <person name="Reardon M."/>
            <person name="Tsitrin T."/>
            <person name="Vuong H."/>
            <person name="Weaver B."/>
            <person name="Ciecko A."/>
            <person name="Tallon L."/>
            <person name="Jackson J."/>
            <person name="Pai G."/>
            <person name="Aken S.V."/>
            <person name="Utterback T."/>
            <person name="Reidmuller S."/>
            <person name="Feldblyum T."/>
            <person name="Hsiao J."/>
            <person name="Zismann V."/>
            <person name="Iobst S."/>
            <person name="de Vazeille A.R."/>
            <person name="Buell C.R."/>
            <person name="Ying K."/>
            <person name="Li Y."/>
            <person name="Lu T."/>
            <person name="Huang Y."/>
            <person name="Zhao Q."/>
            <person name="Feng Q."/>
            <person name="Zhang L."/>
            <person name="Zhu J."/>
            <person name="Weng Q."/>
            <person name="Mu J."/>
            <person name="Lu Y."/>
            <person name="Fan D."/>
            <person name="Liu Y."/>
            <person name="Guan J."/>
            <person name="Zhang Y."/>
            <person name="Yu S."/>
            <person name="Liu X."/>
            <person name="Zhang Y."/>
            <person name="Hong G."/>
            <person name="Han B."/>
            <person name="Choisne N."/>
            <person name="Demange N."/>
            <person name="Orjeda G."/>
            <person name="Samain S."/>
            <person name="Cattolico L."/>
            <person name="Pelletier E."/>
            <person name="Couloux A."/>
            <person name="Segurens B."/>
            <person name="Wincker P."/>
            <person name="D'Hont A."/>
            <person name="Scarpelli C."/>
            <person name="Weissenbach J."/>
            <person name="Salanoubat M."/>
            <person name="Quetier F."/>
            <person name="Yu Y."/>
            <person name="Kim H.R."/>
            <person name="Rambo T."/>
            <person name="Currie J."/>
            <person name="Collura K."/>
            <person name="Luo M."/>
            <person name="Yang T."/>
            <person name="Ammiraju J.S.S."/>
            <person name="Engler F."/>
            <person name="Soderlund C."/>
            <person name="Wing R.A."/>
            <person name="Palmer L.E."/>
            <person name="de la Bastide M."/>
            <person name="Spiegel L."/>
            <person name="Nascimento L."/>
            <person name="Zutavern T."/>
            <person name="O'Shaughnessy A."/>
            <person name="Dike S."/>
            <person name="Dedhia N."/>
            <person name="Preston R."/>
            <person name="Balija V."/>
            <person name="McCombie W.R."/>
            <person name="Chow T."/>
            <person name="Chen H."/>
            <person name="Chung M."/>
            <person name="Chen C."/>
            <person name="Shaw J."/>
            <person name="Wu H."/>
            <person name="Hsiao K."/>
            <person name="Chao Y."/>
            <person name="Chu M."/>
            <person name="Cheng C."/>
            <person name="Hour A."/>
            <person name="Lee P."/>
            <person name="Lin S."/>
            <person name="Lin Y."/>
            <person name="Liou J."/>
            <person name="Liu S."/>
            <person name="Hsing Y."/>
            <person name="Raghuvanshi S."/>
            <person name="Mohanty A."/>
            <person name="Bharti A.K."/>
            <person name="Gaur A."/>
            <person name="Gupta V."/>
            <person name="Kumar D."/>
            <person name="Ravi V."/>
            <person name="Vij S."/>
            <person name="Kapur A."/>
            <person name="Khurana P."/>
            <person name="Khurana P."/>
            <person name="Khurana J.P."/>
            <person name="Tyagi A.K."/>
            <person name="Gaikwad K."/>
            <person name="Singh A."/>
            <person name="Dalal V."/>
            <person name="Srivastava S."/>
            <person name="Dixit A."/>
            <person name="Pal A.K."/>
            <person name="Ghazi I.A."/>
            <person name="Yadav M."/>
            <person name="Pandit A."/>
            <person name="Bhargava A."/>
            <person name="Sureshbabu K."/>
            <person name="Batra K."/>
            <person name="Sharma T.R."/>
            <person name="Mohapatra T."/>
            <person name="Singh N.K."/>
            <person name="Messing J."/>
            <person name="Nelson A.B."/>
            <person name="Fuks G."/>
            <person name="Kavchok S."/>
            <person name="Keizer G."/>
            <person name="Linton E."/>
            <person name="Llaca V."/>
            <person name="Song R."/>
            <person name="Tanyolac B."/>
            <person name="Young S."/>
            <person name="Ho-Il K."/>
            <person name="Hahn J.H."/>
            <person name="Sangsakoo G."/>
            <person name="Vanavichit A."/>
            <person name="de Mattos Luiz.A.T."/>
            <person name="Zimmer P.D."/>
            <person name="Malone G."/>
            <person name="Dellagostin O."/>
            <person name="de Oliveira A.C."/>
            <person name="Bevan M."/>
            <person name="Bancroft I."/>
            <person name="Minx P."/>
            <person name="Cordum H."/>
            <person name="Wilson R."/>
            <person name="Cheng Z."/>
            <person name="Jin W."/>
            <person name="Jiang J."/>
            <person name="Leong S.A."/>
            <person name="Iwama H."/>
            <person name="Gojobori T."/>
            <person name="Itoh T."/>
            <person name="Niimura Y."/>
            <person name="Fujii Y."/>
            <person name="Habara T."/>
            <person name="Sakai H."/>
            <person name="Sato Y."/>
            <person name="Wilson G."/>
            <person name="Kumar K."/>
            <person name="McCouch S."/>
            <person name="Juretic N."/>
            <person name="Hoen D."/>
            <person name="Wright S."/>
            <person name="Bruskiewich R."/>
            <person name="Bureau T."/>
            <person name="Miyao A."/>
            <person name="Hirochika H."/>
            <person name="Nishikawa T."/>
            <person name="Kadowaki K."/>
            <person name="Sugiura M."/>
            <person name="Burr B."/>
            <person name="Sasaki T."/>
        </authorList>
    </citation>
    <scope>NUCLEOTIDE SEQUENCE [LARGE SCALE GENOMIC DNA]</scope>
    <source>
        <strain evidence="2">cv. Nipponbare</strain>
    </source>
</reference>
<evidence type="ECO:0000313" key="1">
    <source>
        <dbReference type="EMBL" id="BAT03603.1"/>
    </source>
</evidence>
<evidence type="ECO:0000313" key="2">
    <source>
        <dbReference type="Proteomes" id="UP000059680"/>
    </source>
</evidence>
<dbReference type="PaxDb" id="39947-A0A0P0XBG0"/>
<dbReference type="EMBL" id="AP014964">
    <property type="protein sequence ID" value="BAT03603.1"/>
    <property type="molecule type" value="Genomic_DNA"/>
</dbReference>
<dbReference type="AlphaFoldDB" id="A0A0P0XBG0"/>
<name>A0A0P0XBG0_ORYSJ</name>
<accession>A0A0P0XBG0</accession>
<sequence>MTSATTSNEHMAGDAVLQRHIPFFTGDRKTLGDCSCPWVHQQQFQVQRCHCPQDRRWWRRFLRLAPVAAGMGAAAATVRVSKTATLLTHEELASEGG</sequence>
<dbReference type="Proteomes" id="UP000059680">
    <property type="component" value="Chromosome 8"/>
</dbReference>
<keyword evidence="2" id="KW-1185">Reference proteome</keyword>